<evidence type="ECO:0000313" key="1">
    <source>
        <dbReference type="EMBL" id="ROR49179.1"/>
    </source>
</evidence>
<comment type="caution">
    <text evidence="1">The sequence shown here is derived from an EMBL/GenBank/DDBJ whole genome shotgun (WGS) entry which is preliminary data.</text>
</comment>
<keyword evidence="2" id="KW-1185">Reference proteome</keyword>
<reference evidence="1 2" key="1">
    <citation type="submission" date="2018-11" db="EMBL/GenBank/DDBJ databases">
        <title>Genomic Encyclopedia of Type Strains, Phase IV (KMG-IV): sequencing the most valuable type-strain genomes for metagenomic binning, comparative biology and taxonomic classification.</title>
        <authorList>
            <person name="Goeker M."/>
        </authorList>
    </citation>
    <scope>NUCLEOTIDE SEQUENCE [LARGE SCALE GENOMIC DNA]</scope>
    <source>
        <strain evidence="1 2">DSM 15985</strain>
    </source>
</reference>
<protein>
    <submittedName>
        <fullName evidence="1">Uncharacterized protein</fullName>
    </submittedName>
</protein>
<proteinExistence type="predicted"/>
<dbReference type="Proteomes" id="UP000271868">
    <property type="component" value="Unassembled WGS sequence"/>
</dbReference>
<organism evidence="1 2">
    <name type="scientific">Diaphorobacter nitroreducens</name>
    <dbReference type="NCBI Taxonomy" id="164759"/>
    <lineage>
        <taxon>Bacteria</taxon>
        <taxon>Pseudomonadati</taxon>
        <taxon>Pseudomonadota</taxon>
        <taxon>Betaproteobacteria</taxon>
        <taxon>Burkholderiales</taxon>
        <taxon>Comamonadaceae</taxon>
        <taxon>Diaphorobacter</taxon>
    </lineage>
</organism>
<accession>A0AAX1WX89</accession>
<dbReference type="AlphaFoldDB" id="A0AAX1WX89"/>
<name>A0AAX1WX89_9BURK</name>
<sequence>MRMPPETPAHLRSESFTDWLAQQLAHLARAA</sequence>
<evidence type="ECO:0000313" key="2">
    <source>
        <dbReference type="Proteomes" id="UP000271868"/>
    </source>
</evidence>
<gene>
    <name evidence="1" type="ORF">EDC60_1173</name>
</gene>
<dbReference type="EMBL" id="RJVL01000002">
    <property type="protein sequence ID" value="ROR49179.1"/>
    <property type="molecule type" value="Genomic_DNA"/>
</dbReference>